<dbReference type="EMBL" id="JAUDUY010000003">
    <property type="protein sequence ID" value="MDM9631146.1"/>
    <property type="molecule type" value="Genomic_DNA"/>
</dbReference>
<name>A0ABT7WE02_9FLAO</name>
<dbReference type="SUPFAM" id="SSF53756">
    <property type="entry name" value="UDP-Glycosyltransferase/glycogen phosphorylase"/>
    <property type="match status" value="1"/>
</dbReference>
<gene>
    <name evidence="2" type="ORF">QU605_06680</name>
</gene>
<dbReference type="InterPro" id="IPR043148">
    <property type="entry name" value="TagF_C"/>
</dbReference>
<feature type="transmembrane region" description="Helical" evidence="1">
    <location>
        <begin position="46"/>
        <end position="68"/>
    </location>
</feature>
<keyword evidence="1" id="KW-0812">Transmembrane</keyword>
<dbReference type="RefSeq" id="WP_289724512.1">
    <property type="nucleotide sequence ID" value="NZ_JAUDUY010000003.1"/>
</dbReference>
<reference evidence="2" key="1">
    <citation type="submission" date="2023-06" db="EMBL/GenBank/DDBJ databases">
        <title>Robiginitalea aurantiacus sp. nov. and Algoriphagus sediminis sp. nov., isolated from coastal sediment.</title>
        <authorList>
            <person name="Zhou Z.Y."/>
            <person name="An J."/>
            <person name="Jia Y.W."/>
            <person name="Du Z.J."/>
        </authorList>
    </citation>
    <scope>NUCLEOTIDE SEQUENCE</scope>
    <source>
        <strain evidence="2">M39</strain>
    </source>
</reference>
<sequence>MKRSIYGNTPFVQRVYQKLVSQRLETAYYKKFFEQTFKRNDSNRKILIYAGIGKMFLTPVEILLYHLLKENGFEVEYYIYNEEIPINELITKKVIEQKGKEDFWKNNVSKAKEILTASKVKYSFITPDPAVYEVVNSLPNNDLDAILNFEYEGIGFGEIVEGVMYRYYKSLQFDEDAYDVAKKFLHTALINYFQIRNLHEKKAFNYVLFSHGIYCTWQPIVEYCRKEGINFICYDRAKTKGHCNFNLNRPSPVWDFRESWVRLKNHSLSEEEEQKVDAYLRQRILQKGDVFSYNFSGRAKDLSRVKEQLRIKEGSTVVTFFTNLIWDAANVSRDIAFKSPIECIVDTIKTLKIQNNIHFLVRIHPAEKVLGTEGRYGELVVNAFNRKIPENVTIINPDDNINSFDVLDISDIGVVHTSTVGLEMAIAEKPVILISDTHYRGKGFTYDAQNRKNYFEIIDKLISEPSPLPDQKHLSRKYFYLMMFEYQHQMPMSYTKSNLFNGYGYYSYDELKKDSDAPINKIIRRISGEEPFADFIFK</sequence>
<evidence type="ECO:0000256" key="1">
    <source>
        <dbReference type="SAM" id="Phobius"/>
    </source>
</evidence>
<comment type="caution">
    <text evidence="2">The sequence shown here is derived from an EMBL/GenBank/DDBJ whole genome shotgun (WGS) entry which is preliminary data.</text>
</comment>
<proteinExistence type="predicted"/>
<keyword evidence="3" id="KW-1185">Reference proteome</keyword>
<accession>A0ABT7WE02</accession>
<evidence type="ECO:0000313" key="3">
    <source>
        <dbReference type="Proteomes" id="UP001174839"/>
    </source>
</evidence>
<evidence type="ECO:0000313" key="2">
    <source>
        <dbReference type="EMBL" id="MDM9631146.1"/>
    </source>
</evidence>
<organism evidence="2 3">
    <name type="scientific">Robiginitalea aurantiaca</name>
    <dbReference type="NCBI Taxonomy" id="3056915"/>
    <lineage>
        <taxon>Bacteria</taxon>
        <taxon>Pseudomonadati</taxon>
        <taxon>Bacteroidota</taxon>
        <taxon>Flavobacteriia</taxon>
        <taxon>Flavobacteriales</taxon>
        <taxon>Flavobacteriaceae</taxon>
        <taxon>Robiginitalea</taxon>
    </lineage>
</organism>
<dbReference type="Gene3D" id="3.40.50.12580">
    <property type="match status" value="1"/>
</dbReference>
<evidence type="ECO:0008006" key="4">
    <source>
        <dbReference type="Google" id="ProtNLM"/>
    </source>
</evidence>
<dbReference type="Proteomes" id="UP001174839">
    <property type="component" value="Unassembled WGS sequence"/>
</dbReference>
<protein>
    <recommendedName>
        <fullName evidence="4">Capsule polysaccharide biosynthesis protein</fullName>
    </recommendedName>
</protein>
<keyword evidence="1" id="KW-1133">Transmembrane helix</keyword>
<keyword evidence="1" id="KW-0472">Membrane</keyword>